<accession>A0A2V4XBC6</accession>
<sequence>MKKALLLLPFLFFACSSNDDNNEQEADNDFWRLTLETECDNNATSFSFCITEENYEEALSSIIFNEPCNWIEAIDIDGNTREGYFGMGINICE</sequence>
<organism evidence="2 3">
    <name type="scientific">Winogradskyella epiphytica</name>
    <dbReference type="NCBI Taxonomy" id="262005"/>
    <lineage>
        <taxon>Bacteria</taxon>
        <taxon>Pseudomonadati</taxon>
        <taxon>Bacteroidota</taxon>
        <taxon>Flavobacteriia</taxon>
        <taxon>Flavobacteriales</taxon>
        <taxon>Flavobacteriaceae</taxon>
        <taxon>Winogradskyella</taxon>
    </lineage>
</organism>
<keyword evidence="1" id="KW-0732">Signal</keyword>
<dbReference type="EMBL" id="QJTD01000024">
    <property type="protein sequence ID" value="PYE78637.1"/>
    <property type="molecule type" value="Genomic_DNA"/>
</dbReference>
<protein>
    <submittedName>
        <fullName evidence="2">Uncharacterized protein</fullName>
    </submittedName>
</protein>
<name>A0A2V4XBC6_9FLAO</name>
<comment type="caution">
    <text evidence="2">The sequence shown here is derived from an EMBL/GenBank/DDBJ whole genome shotgun (WGS) entry which is preliminary data.</text>
</comment>
<evidence type="ECO:0000313" key="3">
    <source>
        <dbReference type="Proteomes" id="UP000248054"/>
    </source>
</evidence>
<dbReference type="RefSeq" id="WP_110476636.1">
    <property type="nucleotide sequence ID" value="NZ_BMWQ01000025.1"/>
</dbReference>
<proteinExistence type="predicted"/>
<dbReference type="Proteomes" id="UP000248054">
    <property type="component" value="Unassembled WGS sequence"/>
</dbReference>
<dbReference type="AlphaFoldDB" id="A0A2V4XBC6"/>
<dbReference type="PROSITE" id="PS51257">
    <property type="entry name" value="PROKAR_LIPOPROTEIN"/>
    <property type="match status" value="1"/>
</dbReference>
<gene>
    <name evidence="2" type="ORF">DFQ11_1245</name>
</gene>
<reference evidence="2 3" key="1">
    <citation type="submission" date="2018-06" db="EMBL/GenBank/DDBJ databases">
        <title>Genomic Encyclopedia of Type Strains, Phase III (KMG-III): the genomes of soil and plant-associated and newly described type strains.</title>
        <authorList>
            <person name="Whitman W."/>
        </authorList>
    </citation>
    <scope>NUCLEOTIDE SEQUENCE [LARGE SCALE GENOMIC DNA]</scope>
    <source>
        <strain evidence="2 3">CECT 7945</strain>
    </source>
</reference>
<evidence type="ECO:0000313" key="2">
    <source>
        <dbReference type="EMBL" id="PYE78637.1"/>
    </source>
</evidence>
<evidence type="ECO:0000256" key="1">
    <source>
        <dbReference type="SAM" id="SignalP"/>
    </source>
</evidence>
<feature type="chain" id="PRO_5016119921" evidence="1">
    <location>
        <begin position="20"/>
        <end position="93"/>
    </location>
</feature>
<feature type="signal peptide" evidence="1">
    <location>
        <begin position="1"/>
        <end position="19"/>
    </location>
</feature>
<dbReference type="OrthoDB" id="9844064at2"/>
<keyword evidence="3" id="KW-1185">Reference proteome</keyword>